<organism evidence="1 2">
    <name type="scientific">Anopheles culicifacies</name>
    <dbReference type="NCBI Taxonomy" id="139723"/>
    <lineage>
        <taxon>Eukaryota</taxon>
        <taxon>Metazoa</taxon>
        <taxon>Ecdysozoa</taxon>
        <taxon>Arthropoda</taxon>
        <taxon>Hexapoda</taxon>
        <taxon>Insecta</taxon>
        <taxon>Pterygota</taxon>
        <taxon>Neoptera</taxon>
        <taxon>Endopterygota</taxon>
        <taxon>Diptera</taxon>
        <taxon>Nematocera</taxon>
        <taxon>Culicoidea</taxon>
        <taxon>Culicidae</taxon>
        <taxon>Anophelinae</taxon>
        <taxon>Anopheles</taxon>
        <taxon>culicifacies species complex</taxon>
    </lineage>
</organism>
<dbReference type="Proteomes" id="UP000075883">
    <property type="component" value="Unassembled WGS sequence"/>
</dbReference>
<dbReference type="VEuPathDB" id="VectorBase:ACUA010727"/>
<reference evidence="1" key="2">
    <citation type="submission" date="2020-05" db="UniProtKB">
        <authorList>
            <consortium name="EnsemblMetazoa"/>
        </authorList>
    </citation>
    <scope>IDENTIFICATION</scope>
    <source>
        <strain evidence="1">A-37</strain>
    </source>
</reference>
<accession>A0A182M6K0</accession>
<reference evidence="2" key="1">
    <citation type="submission" date="2013-09" db="EMBL/GenBank/DDBJ databases">
        <title>The Genome Sequence of Anopheles culicifacies species A.</title>
        <authorList>
            <consortium name="The Broad Institute Genomics Platform"/>
            <person name="Neafsey D.E."/>
            <person name="Besansky N."/>
            <person name="Howell P."/>
            <person name="Walton C."/>
            <person name="Young S.K."/>
            <person name="Zeng Q."/>
            <person name="Gargeya S."/>
            <person name="Fitzgerald M."/>
            <person name="Haas B."/>
            <person name="Abouelleil A."/>
            <person name="Allen A.W."/>
            <person name="Alvarado L."/>
            <person name="Arachchi H.M."/>
            <person name="Berlin A.M."/>
            <person name="Chapman S.B."/>
            <person name="Gainer-Dewar J."/>
            <person name="Goldberg J."/>
            <person name="Griggs A."/>
            <person name="Gujja S."/>
            <person name="Hansen M."/>
            <person name="Howarth C."/>
            <person name="Imamovic A."/>
            <person name="Ireland A."/>
            <person name="Larimer J."/>
            <person name="McCowan C."/>
            <person name="Murphy C."/>
            <person name="Pearson M."/>
            <person name="Poon T.W."/>
            <person name="Priest M."/>
            <person name="Roberts A."/>
            <person name="Saif S."/>
            <person name="Shea T."/>
            <person name="Sisk P."/>
            <person name="Sykes S."/>
            <person name="Wortman J."/>
            <person name="Nusbaum C."/>
            <person name="Birren B."/>
        </authorList>
    </citation>
    <scope>NUCLEOTIDE SEQUENCE [LARGE SCALE GENOMIC DNA]</scope>
    <source>
        <strain evidence="2">A-37</strain>
    </source>
</reference>
<sequence length="493" mass="53637">MPLATVSDQHRALRLAGRIARLAYLFHQLQSLHNEREDSGEAAHFPQNDAELRSNQAHVVVTLLATAHTDRATNCQYLGVVRHEETLLEHGPATASIVQLEITRNDALVFPALKDTAALVAEAELTRAQSAKVLRHLRCYVVAHLDQYAPERLAYSLYASAGDCWSSMPRNSFALVRLLRISATSNVGRWLISSVSTWVLSAVHASRILSKKSRCLNTKCCSSASDFCINSKSDAMSVRMWSRASACVFTGCCRCSSPLAQARQTAVLHFKHHSALGMACVRQFSPLLRYLPDPMALTIPEPLVPALPPAPPPTPIPIPPPTTALPITPAPFVGMPVDPFEATEEPTLLPVVTTTLIPLPTLLLLVLLPPLPPPPPTTTLIPDPEAPLPDAPPLAVDTGTTDSDPPLVVLDVVATVPQLSAPLFDLSGGFLFVDVMLPLEIMLRFWDRYRMALCVGSASGFISGPVSSVRFQQCTQYSSLPFSSTWLTHLRQK</sequence>
<dbReference type="EMBL" id="AXCM01017649">
    <property type="status" value="NOT_ANNOTATED_CDS"/>
    <property type="molecule type" value="Genomic_DNA"/>
</dbReference>
<evidence type="ECO:0000313" key="2">
    <source>
        <dbReference type="Proteomes" id="UP000075883"/>
    </source>
</evidence>
<dbReference type="EMBL" id="AXCM01017650">
    <property type="status" value="NOT_ANNOTATED_CDS"/>
    <property type="molecule type" value="Genomic_DNA"/>
</dbReference>
<proteinExistence type="predicted"/>
<evidence type="ECO:0000313" key="1">
    <source>
        <dbReference type="EnsemblMetazoa" id="ACUA010727-PA"/>
    </source>
</evidence>
<name>A0A182M6K0_9DIPT</name>
<dbReference type="AlphaFoldDB" id="A0A182M6K0"/>
<keyword evidence="2" id="KW-1185">Reference proteome</keyword>
<protein>
    <submittedName>
        <fullName evidence="1">Uncharacterized protein</fullName>
    </submittedName>
</protein>
<dbReference type="EnsemblMetazoa" id="ACUA010727-RA">
    <property type="protein sequence ID" value="ACUA010727-PA"/>
    <property type="gene ID" value="ACUA010727"/>
</dbReference>